<dbReference type="EMBL" id="CP093313">
    <property type="protein sequence ID" value="UWZ81820.1"/>
    <property type="molecule type" value="Genomic_DNA"/>
</dbReference>
<name>A0A9J7BFN2_9BACT</name>
<sequence length="333" mass="36479">MRLALPPSLRIASGLLLAALLSIVGYQVFLRISHSPEALLKRADDLSWLNSWIAAAPLYHRAELEFKEKGDTSRALYAHVSQVLAQSESSRTIPSQIAELRGDLNRPEASDPETRLRILTILGMLETNYDAGMARDTWSQVGSISIRRQHYLLASRAIGEQGIAAFLLGDLATAKKDVEKAWMVAKVADPAAHIRYASMYGTGLVELHKYKEALGPLNEAINVANKTRDAAYPSIAINAKIEALSGTGQSEKALALADDAMKKIAELHLAGHLYEFIRCGHASTRRRTTGTKRYRTSISPFNTQNNSHIGVGSPRQAACLRKHTCTKEISSPL</sequence>
<dbReference type="KEGG" id="orp:MOP44_14630"/>
<evidence type="ECO:0000313" key="2">
    <source>
        <dbReference type="Proteomes" id="UP001059380"/>
    </source>
</evidence>
<organism evidence="1 2">
    <name type="scientific">Occallatibacter riparius</name>
    <dbReference type="NCBI Taxonomy" id="1002689"/>
    <lineage>
        <taxon>Bacteria</taxon>
        <taxon>Pseudomonadati</taxon>
        <taxon>Acidobacteriota</taxon>
        <taxon>Terriglobia</taxon>
        <taxon>Terriglobales</taxon>
        <taxon>Acidobacteriaceae</taxon>
        <taxon>Occallatibacter</taxon>
    </lineage>
</organism>
<dbReference type="InterPro" id="IPR011990">
    <property type="entry name" value="TPR-like_helical_dom_sf"/>
</dbReference>
<gene>
    <name evidence="1" type="ORF">MOP44_14630</name>
</gene>
<proteinExistence type="predicted"/>
<evidence type="ECO:0008006" key="3">
    <source>
        <dbReference type="Google" id="ProtNLM"/>
    </source>
</evidence>
<reference evidence="1" key="1">
    <citation type="submission" date="2021-04" db="EMBL/GenBank/DDBJ databases">
        <title>Phylogenetic analysis of Acidobacteriaceae.</title>
        <authorList>
            <person name="Qiu L."/>
            <person name="Zhang Q."/>
        </authorList>
    </citation>
    <scope>NUCLEOTIDE SEQUENCE</scope>
    <source>
        <strain evidence="1">DSM 25168</strain>
    </source>
</reference>
<dbReference type="Gene3D" id="1.25.40.10">
    <property type="entry name" value="Tetratricopeptide repeat domain"/>
    <property type="match status" value="1"/>
</dbReference>
<accession>A0A9J7BFN2</accession>
<dbReference type="RefSeq" id="WP_260790740.1">
    <property type="nucleotide sequence ID" value="NZ_CP093313.1"/>
</dbReference>
<evidence type="ECO:0000313" key="1">
    <source>
        <dbReference type="EMBL" id="UWZ81820.1"/>
    </source>
</evidence>
<dbReference type="Proteomes" id="UP001059380">
    <property type="component" value="Chromosome"/>
</dbReference>
<keyword evidence="2" id="KW-1185">Reference proteome</keyword>
<protein>
    <recommendedName>
        <fullName evidence="3">Tetratricopeptide repeat protein</fullName>
    </recommendedName>
</protein>
<dbReference type="AlphaFoldDB" id="A0A9J7BFN2"/>
<dbReference type="SUPFAM" id="SSF48452">
    <property type="entry name" value="TPR-like"/>
    <property type="match status" value="1"/>
</dbReference>